<comment type="caution">
    <text evidence="4">The sequence shown here is derived from an EMBL/GenBank/DDBJ whole genome shotgun (WGS) entry which is preliminary data.</text>
</comment>
<evidence type="ECO:0000259" key="3">
    <source>
        <dbReference type="Pfam" id="PF13354"/>
    </source>
</evidence>
<evidence type="ECO:0000313" key="5">
    <source>
        <dbReference type="Proteomes" id="UP000334990"/>
    </source>
</evidence>
<dbReference type="PROSITE" id="PS51257">
    <property type="entry name" value="PROKAR_LIPOPROTEIN"/>
    <property type="match status" value="1"/>
</dbReference>
<proteinExistence type="predicted"/>
<dbReference type="GO" id="GO:0008800">
    <property type="term" value="F:beta-lactamase activity"/>
    <property type="evidence" value="ECO:0007669"/>
    <property type="project" value="InterPro"/>
</dbReference>
<evidence type="ECO:0000256" key="1">
    <source>
        <dbReference type="SAM" id="MobiDB-lite"/>
    </source>
</evidence>
<dbReference type="EMBL" id="BLAD01000080">
    <property type="protein sequence ID" value="GES04289.1"/>
    <property type="molecule type" value="Genomic_DNA"/>
</dbReference>
<organism evidence="4 5">
    <name type="scientific">Acrocarpospora corrugata</name>
    <dbReference type="NCBI Taxonomy" id="35763"/>
    <lineage>
        <taxon>Bacteria</taxon>
        <taxon>Bacillati</taxon>
        <taxon>Actinomycetota</taxon>
        <taxon>Actinomycetes</taxon>
        <taxon>Streptosporangiales</taxon>
        <taxon>Streptosporangiaceae</taxon>
        <taxon>Acrocarpospora</taxon>
    </lineage>
</organism>
<dbReference type="Pfam" id="PF13354">
    <property type="entry name" value="Beta-lactamase2"/>
    <property type="match status" value="1"/>
</dbReference>
<dbReference type="Gene3D" id="3.40.710.10">
    <property type="entry name" value="DD-peptidase/beta-lactamase superfamily"/>
    <property type="match status" value="1"/>
</dbReference>
<dbReference type="InterPro" id="IPR045155">
    <property type="entry name" value="Beta-lactam_cat"/>
</dbReference>
<dbReference type="Proteomes" id="UP000334990">
    <property type="component" value="Unassembled WGS sequence"/>
</dbReference>
<feature type="region of interest" description="Disordered" evidence="1">
    <location>
        <begin position="34"/>
        <end position="53"/>
    </location>
</feature>
<name>A0A5M3W7F6_9ACTN</name>
<reference evidence="4 5" key="1">
    <citation type="submission" date="2019-10" db="EMBL/GenBank/DDBJ databases">
        <title>Whole genome shotgun sequence of Acrocarpospora corrugata NBRC 13972.</title>
        <authorList>
            <person name="Ichikawa N."/>
            <person name="Kimura A."/>
            <person name="Kitahashi Y."/>
            <person name="Komaki H."/>
            <person name="Oguchi A."/>
        </authorList>
    </citation>
    <scope>NUCLEOTIDE SEQUENCE [LARGE SCALE GENOMIC DNA]</scope>
    <source>
        <strain evidence="4 5">NBRC 13972</strain>
    </source>
</reference>
<protein>
    <recommendedName>
        <fullName evidence="3">Beta-lactamase class A catalytic domain-containing protein</fullName>
    </recommendedName>
</protein>
<sequence>MALRQLMAAATLALTACAPASTTVITTPAATPQHQSLPAGLSAVPTEQTEQVPPIDQAQLTKRLRSYLATHPGRTTASVADLLTGRVYHFRPEEQLPTASTAKVNILMALLRTTRWKSLPASVRKDADIMIRLSDNKAADRLWERIGRESGLTAANKAFKLKQTTAIGGRCVDLYCWGITKTTSPDQIRLLRLLARKDSPLKDRSTILKLMEQVAPEQKWGISAGACEGETVALKNGWLKHVANDQWAIVSAGLVANRFALSVFTEDNPTSESGITKVEAITEYLMTAFRTCPTD</sequence>
<dbReference type="PANTHER" id="PTHR35333:SF3">
    <property type="entry name" value="BETA-LACTAMASE-TYPE TRANSPEPTIDASE FOLD CONTAINING PROTEIN"/>
    <property type="match status" value="1"/>
</dbReference>
<keyword evidence="5" id="KW-1185">Reference proteome</keyword>
<dbReference type="InterPro" id="IPR000871">
    <property type="entry name" value="Beta-lactam_class-A"/>
</dbReference>
<dbReference type="InterPro" id="IPR012338">
    <property type="entry name" value="Beta-lactam/transpept-like"/>
</dbReference>
<feature type="signal peptide" evidence="2">
    <location>
        <begin position="1"/>
        <end position="20"/>
    </location>
</feature>
<evidence type="ECO:0000313" key="4">
    <source>
        <dbReference type="EMBL" id="GES04289.1"/>
    </source>
</evidence>
<dbReference type="GO" id="GO:0030655">
    <property type="term" value="P:beta-lactam antibiotic catabolic process"/>
    <property type="evidence" value="ECO:0007669"/>
    <property type="project" value="InterPro"/>
</dbReference>
<dbReference type="SUPFAM" id="SSF56601">
    <property type="entry name" value="beta-lactamase/transpeptidase-like"/>
    <property type="match status" value="1"/>
</dbReference>
<accession>A0A5M3W7F6</accession>
<gene>
    <name evidence="4" type="ORF">Acor_63570</name>
</gene>
<evidence type="ECO:0000256" key="2">
    <source>
        <dbReference type="SAM" id="SignalP"/>
    </source>
</evidence>
<dbReference type="AlphaFoldDB" id="A0A5M3W7F6"/>
<keyword evidence="2" id="KW-0732">Signal</keyword>
<feature type="chain" id="PRO_5038883027" description="Beta-lactamase class A catalytic domain-containing protein" evidence="2">
    <location>
        <begin position="21"/>
        <end position="295"/>
    </location>
</feature>
<feature type="domain" description="Beta-lactamase class A catalytic" evidence="3">
    <location>
        <begin position="122"/>
        <end position="265"/>
    </location>
</feature>
<dbReference type="PANTHER" id="PTHR35333">
    <property type="entry name" value="BETA-LACTAMASE"/>
    <property type="match status" value="1"/>
</dbReference>
<dbReference type="GO" id="GO:0046677">
    <property type="term" value="P:response to antibiotic"/>
    <property type="evidence" value="ECO:0007669"/>
    <property type="project" value="InterPro"/>
</dbReference>